<dbReference type="EC" id="2.7.1.49" evidence="2"/>
<evidence type="ECO:0000313" key="8">
    <source>
        <dbReference type="EMBL" id="RED48588.1"/>
    </source>
</evidence>
<comment type="caution">
    <text evidence="8">The sequence shown here is derived from an EMBL/GenBank/DDBJ whole genome shotgun (WGS) entry which is preliminary data.</text>
</comment>
<dbReference type="CDD" id="cd01169">
    <property type="entry name" value="HMPP_kinase"/>
    <property type="match status" value="1"/>
</dbReference>
<dbReference type="GO" id="GO:0008902">
    <property type="term" value="F:hydroxymethylpyrimidine kinase activity"/>
    <property type="evidence" value="ECO:0007669"/>
    <property type="project" value="UniProtKB-EC"/>
</dbReference>
<evidence type="ECO:0000259" key="7">
    <source>
        <dbReference type="Pfam" id="PF08543"/>
    </source>
</evidence>
<dbReference type="SUPFAM" id="SSF53613">
    <property type="entry name" value="Ribokinase-like"/>
    <property type="match status" value="1"/>
</dbReference>
<evidence type="ECO:0000256" key="2">
    <source>
        <dbReference type="ARBA" id="ARBA00012135"/>
    </source>
</evidence>
<name>A0A3D9HGH3_9PROT</name>
<keyword evidence="3" id="KW-0808">Transferase</keyword>
<evidence type="ECO:0000256" key="5">
    <source>
        <dbReference type="ARBA" id="ARBA00022777"/>
    </source>
</evidence>
<dbReference type="InterPro" id="IPR004399">
    <property type="entry name" value="HMP/HMP-P_kinase_dom"/>
</dbReference>
<protein>
    <recommendedName>
        <fullName evidence="2">hydroxymethylpyrimidine kinase</fullName>
        <ecNumber evidence="2">2.7.1.49</ecNumber>
    </recommendedName>
</protein>
<dbReference type="InterPro" id="IPR029056">
    <property type="entry name" value="Ribokinase-like"/>
</dbReference>
<accession>A0A3D9HGH3</accession>
<dbReference type="GO" id="GO:0005829">
    <property type="term" value="C:cytosol"/>
    <property type="evidence" value="ECO:0007669"/>
    <property type="project" value="TreeGrafter"/>
</dbReference>
<evidence type="ECO:0000256" key="4">
    <source>
        <dbReference type="ARBA" id="ARBA00022741"/>
    </source>
</evidence>
<reference evidence="8 9" key="1">
    <citation type="submission" date="2018-07" db="EMBL/GenBank/DDBJ databases">
        <title>Genomic Encyclopedia of Type Strains, Phase III (KMG-III): the genomes of soil and plant-associated and newly described type strains.</title>
        <authorList>
            <person name="Whitman W."/>
        </authorList>
    </citation>
    <scope>NUCLEOTIDE SEQUENCE [LARGE SCALE GENOMIC DNA]</scope>
    <source>
        <strain evidence="8 9">CECT 8488</strain>
    </source>
</reference>
<dbReference type="FunFam" id="3.40.1190.20:FF:000003">
    <property type="entry name" value="Phosphomethylpyrimidine kinase ThiD"/>
    <property type="match status" value="1"/>
</dbReference>
<organism evidence="8 9">
    <name type="scientific">Aestuariispira insulae</name>
    <dbReference type="NCBI Taxonomy" id="1461337"/>
    <lineage>
        <taxon>Bacteria</taxon>
        <taxon>Pseudomonadati</taxon>
        <taxon>Pseudomonadota</taxon>
        <taxon>Alphaproteobacteria</taxon>
        <taxon>Rhodospirillales</taxon>
        <taxon>Kiloniellaceae</taxon>
        <taxon>Aestuariispira</taxon>
    </lineage>
</organism>
<dbReference type="EMBL" id="QRDW01000007">
    <property type="protein sequence ID" value="RED48588.1"/>
    <property type="molecule type" value="Genomic_DNA"/>
</dbReference>
<dbReference type="PANTHER" id="PTHR20858">
    <property type="entry name" value="PHOSPHOMETHYLPYRIMIDINE KINASE"/>
    <property type="match status" value="1"/>
</dbReference>
<evidence type="ECO:0000313" key="9">
    <source>
        <dbReference type="Proteomes" id="UP000256845"/>
    </source>
</evidence>
<feature type="domain" description="Pyridoxamine kinase/Phosphomethylpyrimidine kinase" evidence="7">
    <location>
        <begin position="13"/>
        <end position="260"/>
    </location>
</feature>
<comment type="pathway">
    <text evidence="1">Cofactor biosynthesis; thiamine diphosphate biosynthesis.</text>
</comment>
<dbReference type="PANTHER" id="PTHR20858:SF17">
    <property type="entry name" value="HYDROXYMETHYLPYRIMIDINE_PHOSPHOMETHYLPYRIMIDINE KINASE THI20-RELATED"/>
    <property type="match status" value="1"/>
</dbReference>
<dbReference type="GO" id="GO:0005524">
    <property type="term" value="F:ATP binding"/>
    <property type="evidence" value="ECO:0007669"/>
    <property type="project" value="UniProtKB-KW"/>
</dbReference>
<dbReference type="InterPro" id="IPR013749">
    <property type="entry name" value="PM/HMP-P_kinase-1"/>
</dbReference>
<keyword evidence="4" id="KW-0547">Nucleotide-binding</keyword>
<dbReference type="Pfam" id="PF08543">
    <property type="entry name" value="Phos_pyr_kin"/>
    <property type="match status" value="1"/>
</dbReference>
<keyword evidence="9" id="KW-1185">Reference proteome</keyword>
<evidence type="ECO:0000256" key="6">
    <source>
        <dbReference type="ARBA" id="ARBA00022840"/>
    </source>
</evidence>
<dbReference type="OrthoDB" id="9810880at2"/>
<dbReference type="Proteomes" id="UP000256845">
    <property type="component" value="Unassembled WGS sequence"/>
</dbReference>
<dbReference type="Gene3D" id="3.40.1190.20">
    <property type="match status" value="1"/>
</dbReference>
<dbReference type="NCBIfam" id="TIGR00097">
    <property type="entry name" value="HMP-P_kinase"/>
    <property type="match status" value="1"/>
</dbReference>
<evidence type="ECO:0000256" key="1">
    <source>
        <dbReference type="ARBA" id="ARBA00004948"/>
    </source>
</evidence>
<dbReference type="AlphaFoldDB" id="A0A3D9HGH3"/>
<dbReference type="GO" id="GO:0009229">
    <property type="term" value="P:thiamine diphosphate biosynthetic process"/>
    <property type="evidence" value="ECO:0007669"/>
    <property type="project" value="UniProtKB-UniPathway"/>
</dbReference>
<dbReference type="UniPathway" id="UPA00060">
    <property type="reaction ID" value="UER00138"/>
</dbReference>
<proteinExistence type="predicted"/>
<dbReference type="GO" id="GO:0008972">
    <property type="term" value="F:phosphomethylpyrimidine kinase activity"/>
    <property type="evidence" value="ECO:0007669"/>
    <property type="project" value="InterPro"/>
</dbReference>
<dbReference type="GO" id="GO:0009228">
    <property type="term" value="P:thiamine biosynthetic process"/>
    <property type="evidence" value="ECO:0007669"/>
    <property type="project" value="InterPro"/>
</dbReference>
<keyword evidence="5 8" id="KW-0418">Kinase</keyword>
<gene>
    <name evidence="8" type="ORF">DFP90_10792</name>
</gene>
<dbReference type="RefSeq" id="WP_115937534.1">
    <property type="nucleotide sequence ID" value="NZ_QRDW01000007.1"/>
</dbReference>
<keyword evidence="6" id="KW-0067">ATP-binding</keyword>
<sequence length="272" mass="27672">MTPPVILTIAGSDSSGGAGIQADLKAIAANGGYGATAITALTAQNTAEVRAVYPSSPESVQDQIEAVLDDMPVRAIKIGMLAEAGIVAMVAACLARVPAIPVVLDPVLVSSSGRALLAAEALQLFRRELMPKATLMTPNLPELAALLEVPEPRSPDEILTLGSDLLALGAQALLIKGGHGAGAVLTDFLLTEQAMVRFDAPRQESCNLHGTGCTLSAAIATCLARGMALPDAVARSHAYLQRAIAAGAGQSYGAGAGPVDHFYSIAIEGADV</sequence>
<evidence type="ECO:0000256" key="3">
    <source>
        <dbReference type="ARBA" id="ARBA00022679"/>
    </source>
</evidence>